<evidence type="ECO:0000256" key="2">
    <source>
        <dbReference type="ARBA" id="ARBA00022478"/>
    </source>
</evidence>
<dbReference type="InterPro" id="IPR007759">
    <property type="entry name" value="Asxl_HARE-HTH"/>
</dbReference>
<keyword evidence="5 6" id="KW-0804">Transcription</keyword>
<reference evidence="9 10" key="1">
    <citation type="submission" date="2021-05" db="EMBL/GenBank/DDBJ databases">
        <title>Novel Bacillus species.</title>
        <authorList>
            <person name="Liu G."/>
        </authorList>
    </citation>
    <scope>NUCLEOTIDE SEQUENCE [LARGE SCALE GENOMIC DNA]</scope>
    <source>
        <strain evidence="9 10">FJAT-49732</strain>
    </source>
</reference>
<evidence type="ECO:0000313" key="10">
    <source>
        <dbReference type="Proteomes" id="UP000682713"/>
    </source>
</evidence>
<keyword evidence="10" id="KW-1185">Reference proteome</keyword>
<dbReference type="Gene3D" id="1.10.10.1250">
    <property type="entry name" value="RNA polymerase, subunit delta, N-terminal domain"/>
    <property type="match status" value="1"/>
</dbReference>
<dbReference type="NCBIfam" id="TIGR04567">
    <property type="entry name" value="RNAP_delt_lowGC"/>
    <property type="match status" value="1"/>
</dbReference>
<evidence type="ECO:0000256" key="1">
    <source>
        <dbReference type="ARBA" id="ARBA00009828"/>
    </source>
</evidence>
<keyword evidence="4 6" id="KW-0548">Nucleotidyltransferase</keyword>
<protein>
    <recommendedName>
        <fullName evidence="6">Probable DNA-directed RNA polymerase subunit delta</fullName>
    </recommendedName>
    <alternativeName>
        <fullName evidence="6">RNAP delta factor</fullName>
    </alternativeName>
</protein>
<keyword evidence="2 6" id="KW-0240">DNA-directed RNA polymerase</keyword>
<evidence type="ECO:0000256" key="6">
    <source>
        <dbReference type="HAMAP-Rule" id="MF_00357"/>
    </source>
</evidence>
<proteinExistence type="inferred from homology"/>
<evidence type="ECO:0000256" key="5">
    <source>
        <dbReference type="ARBA" id="ARBA00023163"/>
    </source>
</evidence>
<evidence type="ECO:0000259" key="8">
    <source>
        <dbReference type="PROSITE" id="PS51913"/>
    </source>
</evidence>
<comment type="subunit">
    <text evidence="6">RNAP is composed of a core of 2 alpha, a beta and a beta' subunits. The core is associated with a delta subunit and one of several sigma factors.</text>
</comment>
<dbReference type="InterPro" id="IPR029757">
    <property type="entry name" value="RpoE"/>
</dbReference>
<comment type="caution">
    <text evidence="9">The sequence shown here is derived from an EMBL/GenBank/DDBJ whole genome shotgun (WGS) entry which is preliminary data.</text>
</comment>
<gene>
    <name evidence="6 9" type="primary">rpoE</name>
    <name evidence="9" type="ORF">KHA93_13865</name>
</gene>
<comment type="function">
    <text evidence="6">Participates in both the initiation and recycling phases of transcription. In the presence of the delta subunit, RNAP displays an increased specificity of transcription, a decreased affinity for nucleic acids, and an increased efficiency of RNA synthesis because of enhanced recycling.</text>
</comment>
<accession>A0A942YMH8</accession>
<evidence type="ECO:0000313" key="9">
    <source>
        <dbReference type="EMBL" id="MBS4200720.1"/>
    </source>
</evidence>
<dbReference type="HAMAP" id="MF_00357">
    <property type="entry name" value="RNApol_bact_RpoE"/>
    <property type="match status" value="1"/>
</dbReference>
<dbReference type="GO" id="GO:0006355">
    <property type="term" value="P:regulation of DNA-templated transcription"/>
    <property type="evidence" value="ECO:0007669"/>
    <property type="project" value="UniProtKB-UniRule"/>
</dbReference>
<dbReference type="GO" id="GO:0006351">
    <property type="term" value="P:DNA-templated transcription"/>
    <property type="evidence" value="ECO:0007669"/>
    <property type="project" value="InterPro"/>
</dbReference>
<comment type="similarity">
    <text evidence="1 6">Belongs to the RpoE family.</text>
</comment>
<feature type="domain" description="HTH HARE-type" evidence="8">
    <location>
        <begin position="14"/>
        <end position="81"/>
    </location>
</feature>
<dbReference type="Proteomes" id="UP000682713">
    <property type="component" value="Unassembled WGS sequence"/>
</dbReference>
<dbReference type="GO" id="GO:0003899">
    <property type="term" value="F:DNA-directed RNA polymerase activity"/>
    <property type="evidence" value="ECO:0007669"/>
    <property type="project" value="UniProtKB-UniRule"/>
</dbReference>
<dbReference type="EMBL" id="JAGYPJ010000001">
    <property type="protein sequence ID" value="MBS4200720.1"/>
    <property type="molecule type" value="Genomic_DNA"/>
</dbReference>
<organism evidence="9 10">
    <name type="scientific">Lederbergia citrisecunda</name>
    <dbReference type="NCBI Taxonomy" id="2833583"/>
    <lineage>
        <taxon>Bacteria</taxon>
        <taxon>Bacillati</taxon>
        <taxon>Bacillota</taxon>
        <taxon>Bacilli</taxon>
        <taxon>Bacillales</taxon>
        <taxon>Bacillaceae</taxon>
        <taxon>Lederbergia</taxon>
    </lineage>
</organism>
<evidence type="ECO:0000256" key="4">
    <source>
        <dbReference type="ARBA" id="ARBA00022695"/>
    </source>
</evidence>
<dbReference type="InterPro" id="IPR038087">
    <property type="entry name" value="RNAP_delta_N_dom_sf"/>
</dbReference>
<evidence type="ECO:0000256" key="3">
    <source>
        <dbReference type="ARBA" id="ARBA00022679"/>
    </source>
</evidence>
<dbReference type="PROSITE" id="PS51913">
    <property type="entry name" value="HTH_HARE"/>
    <property type="match status" value="1"/>
</dbReference>
<evidence type="ECO:0000256" key="7">
    <source>
        <dbReference type="SAM" id="MobiDB-lite"/>
    </source>
</evidence>
<sequence length="192" mass="23137">MNLLQLSKEELKEMSFIEIAQHIFEEKREAILFKDLVEEIANYLELTEQEKIQRMLQFYTDLNVDGRFLTLGENRWGLREWYPIDQIDEEIIAPVKTKKKKKAKAALDDDLDLEDEDLEYDLDEDEDFDDTDDDLDDEDESLEALREEEEEEEDFEDDEIIEDDYEIEEEEEDLDLDDEDEDLEEEEDEEEE</sequence>
<dbReference type="GO" id="GO:0000428">
    <property type="term" value="C:DNA-directed RNA polymerase complex"/>
    <property type="evidence" value="ECO:0007669"/>
    <property type="project" value="UniProtKB-KW"/>
</dbReference>
<dbReference type="AlphaFoldDB" id="A0A942YMH8"/>
<name>A0A942YMH8_9BACI</name>
<feature type="region of interest" description="Disordered" evidence="7">
    <location>
        <begin position="119"/>
        <end position="192"/>
    </location>
</feature>
<dbReference type="Pfam" id="PF05066">
    <property type="entry name" value="HARE-HTH"/>
    <property type="match status" value="1"/>
</dbReference>
<keyword evidence="3 6" id="KW-0808">Transferase</keyword>